<sequence>MLFVSLGAVVVLGVTGLLGVGWYYTEELLTPVRYSETYPEVVRGADEGSVLLADSPAARSPGTTGLFWSEGTALLGDPTPAGDGLVARELVAGTPPAAGTPARLDREGWRDPGGLGLDYREVAVTTEVGEAPAWLVPAEDAASTWAVLVHGRGADRAEGLRVLPTLQELGIPGLLISYRNDEIAPASEDGLYHLGHSEWRDVVSAMEFAVDEGAERIVLVGFSMGGALVGQTLGNSELAERVDAVVLDAPVLNWSTTLDLEADNRGMPKVFGRVAELVAGWRTGLSFADLDLLTNPPERRPATLLLHGDEDLTVPVGDSRALAAAADSLDWPVEYHEFPGAEHVASWNQDRDRYEEVVREFLTRTTGR</sequence>
<accession>A0ABT1JIR9</accession>
<evidence type="ECO:0000256" key="1">
    <source>
        <dbReference type="ARBA" id="ARBA00008645"/>
    </source>
</evidence>
<dbReference type="InterPro" id="IPR001375">
    <property type="entry name" value="Peptidase_S9_cat"/>
</dbReference>
<dbReference type="InterPro" id="IPR050261">
    <property type="entry name" value="FrsA_esterase"/>
</dbReference>
<protein>
    <recommendedName>
        <fullName evidence="3">Peptidase S9 prolyl oligopeptidase catalytic domain-containing protein</fullName>
    </recommendedName>
</protein>
<name>A0ABT1JIR9_ACTCY</name>
<reference evidence="4 5" key="1">
    <citation type="submission" date="2013-07" db="EMBL/GenBank/DDBJ databases">
        <authorList>
            <consortium name="DOE Joint Genome Institute"/>
            <person name="Reeve W."/>
            <person name="Huntemann M."/>
            <person name="Han J."/>
            <person name="Chen A."/>
            <person name="Kyrpides N."/>
            <person name="Mavromatis K."/>
            <person name="Markowitz V."/>
            <person name="Palaniappan K."/>
            <person name="Ivanova N."/>
            <person name="Schaumberg A."/>
            <person name="Pati A."/>
            <person name="Liolios K."/>
            <person name="Nordberg H.P."/>
            <person name="Cantor M.N."/>
            <person name="Hua S.X."/>
            <person name="Woyke T."/>
        </authorList>
    </citation>
    <scope>NUCLEOTIDE SEQUENCE [LARGE SCALE GENOMIC DNA]</scope>
    <source>
        <strain evidence="4 5">DSM 43889</strain>
    </source>
</reference>
<dbReference type="PANTHER" id="PTHR22946:SF9">
    <property type="entry name" value="POLYKETIDE TRANSFERASE AF380"/>
    <property type="match status" value="1"/>
</dbReference>
<keyword evidence="2" id="KW-0378">Hydrolase</keyword>
<feature type="domain" description="Peptidase S9 prolyl oligopeptidase catalytic" evidence="3">
    <location>
        <begin position="190"/>
        <end position="365"/>
    </location>
</feature>
<proteinExistence type="inferred from homology"/>
<dbReference type="Pfam" id="PF00326">
    <property type="entry name" value="Peptidase_S9"/>
    <property type="match status" value="1"/>
</dbReference>
<comment type="caution">
    <text evidence="4">The sequence shown here is derived from an EMBL/GenBank/DDBJ whole genome shotgun (WGS) entry which is preliminary data.</text>
</comment>
<evidence type="ECO:0000313" key="4">
    <source>
        <dbReference type="EMBL" id="MCP2332410.1"/>
    </source>
</evidence>
<dbReference type="Gene3D" id="3.40.50.1820">
    <property type="entry name" value="alpha/beta hydrolase"/>
    <property type="match status" value="1"/>
</dbReference>
<dbReference type="SUPFAM" id="SSF53474">
    <property type="entry name" value="alpha/beta-Hydrolases"/>
    <property type="match status" value="1"/>
</dbReference>
<evidence type="ECO:0000313" key="5">
    <source>
        <dbReference type="Proteomes" id="UP000791080"/>
    </source>
</evidence>
<keyword evidence="5" id="KW-1185">Reference proteome</keyword>
<reference evidence="4 5" key="2">
    <citation type="submission" date="2022-06" db="EMBL/GenBank/DDBJ databases">
        <title>Genomic Encyclopedia of Type Strains, Phase I: the one thousand microbial genomes (KMG-I) project.</title>
        <authorList>
            <person name="Kyrpides N."/>
        </authorList>
    </citation>
    <scope>NUCLEOTIDE SEQUENCE [LARGE SCALE GENOMIC DNA]</scope>
    <source>
        <strain evidence="4 5">DSM 43889</strain>
    </source>
</reference>
<organism evidence="4 5">
    <name type="scientific">Actinoalloteichus caeruleus DSM 43889</name>
    <dbReference type="NCBI Taxonomy" id="1120930"/>
    <lineage>
        <taxon>Bacteria</taxon>
        <taxon>Bacillati</taxon>
        <taxon>Actinomycetota</taxon>
        <taxon>Actinomycetes</taxon>
        <taxon>Pseudonocardiales</taxon>
        <taxon>Pseudonocardiaceae</taxon>
        <taxon>Actinoalloteichus</taxon>
        <taxon>Actinoalloteichus cyanogriseus</taxon>
    </lineage>
</organism>
<dbReference type="InterPro" id="IPR029058">
    <property type="entry name" value="AB_hydrolase_fold"/>
</dbReference>
<dbReference type="PANTHER" id="PTHR22946">
    <property type="entry name" value="DIENELACTONE HYDROLASE DOMAIN-CONTAINING PROTEIN-RELATED"/>
    <property type="match status" value="1"/>
</dbReference>
<gene>
    <name evidence="4" type="ORF">G443_002680</name>
</gene>
<evidence type="ECO:0000259" key="3">
    <source>
        <dbReference type="Pfam" id="PF00326"/>
    </source>
</evidence>
<dbReference type="Proteomes" id="UP000791080">
    <property type="component" value="Unassembled WGS sequence"/>
</dbReference>
<evidence type="ECO:0000256" key="2">
    <source>
        <dbReference type="ARBA" id="ARBA00022801"/>
    </source>
</evidence>
<comment type="similarity">
    <text evidence="1">Belongs to the AB hydrolase superfamily.</text>
</comment>
<dbReference type="EMBL" id="AUBJ02000001">
    <property type="protein sequence ID" value="MCP2332410.1"/>
    <property type="molecule type" value="Genomic_DNA"/>
</dbReference>